<evidence type="ECO:0000256" key="9">
    <source>
        <dbReference type="ARBA" id="ARBA00030592"/>
    </source>
</evidence>
<reference evidence="14 15" key="2">
    <citation type="submission" date="2017-10" db="EMBL/GenBank/DDBJ databases">
        <authorList>
            <person name="Banno H."/>
            <person name="Chua N.-H."/>
        </authorList>
    </citation>
    <scope>NUCLEOTIDE SEQUENCE [LARGE SCALE GENOMIC DNA]</scope>
    <source>
        <strain evidence="14 15">JK623</strain>
    </source>
</reference>
<evidence type="ECO:0000256" key="5">
    <source>
        <dbReference type="ARBA" id="ARBA00022723"/>
    </source>
</evidence>
<name>A0A2G3E4W2_9FIRM</name>
<comment type="similarity">
    <text evidence="2 11">Belongs to the folylpolyglutamate synthase family.</text>
</comment>
<dbReference type="PIRSF" id="PIRSF001563">
    <property type="entry name" value="Folylpolyglu_synth"/>
    <property type="match status" value="1"/>
</dbReference>
<evidence type="ECO:0000256" key="7">
    <source>
        <dbReference type="ARBA" id="ARBA00022840"/>
    </source>
</evidence>
<dbReference type="Pfam" id="PF02875">
    <property type="entry name" value="Mur_ligase_C"/>
    <property type="match status" value="1"/>
</dbReference>
<keyword evidence="6 11" id="KW-0547">Nucleotide-binding</keyword>
<dbReference type="SUPFAM" id="SSF53623">
    <property type="entry name" value="MurD-like peptide ligases, catalytic domain"/>
    <property type="match status" value="1"/>
</dbReference>
<reference evidence="14 15" key="1">
    <citation type="submission" date="2017-10" db="EMBL/GenBank/DDBJ databases">
        <title>Resolving the taxonomy of Roseburia spp., Eubacterium rectale and Agathobacter spp. through phylogenomic analysis.</title>
        <authorList>
            <person name="Sheridan P.O."/>
            <person name="Walker A.W."/>
            <person name="Duncan S.H."/>
            <person name="Scott K.P."/>
            <person name="Toole P.W.O."/>
            <person name="Luis P."/>
            <person name="Flint H.J."/>
        </authorList>
    </citation>
    <scope>NUCLEOTIDE SEQUENCE [LARGE SCALE GENOMIC DNA]</scope>
    <source>
        <strain evidence="14 15">JK623</strain>
    </source>
</reference>
<evidence type="ECO:0000313" key="15">
    <source>
        <dbReference type="Proteomes" id="UP000224563"/>
    </source>
</evidence>
<gene>
    <name evidence="14" type="ORF">CSX02_03840</name>
</gene>
<sequence>MRTMSLEEILDRIEHARRFGKSPGVEVTAQVLKQLGNPERELPYIHVAGTNGKGSCCAFLESMAMEAGYRVGKFTSPHLIRFHERITVNQEQIPDEAVIRIGEMLLHREFGVELTMFDYCLVMAILYFREQKCDLVILETGLGGRLDSTSALSHDPLVNVITRIGYDHMAILGDTLAEIAGEKAGIIRANVPVVVGLQEQEAMAVLRREAEAMHAPFYEVTDEAVAQLHELQLHMLGEYQYENAATAMLAMEVVDRIQKREYDKKHAIAHAFWPGRMEVLREEPFLMVDGAHNANGVEALKKSLQSLYPNEKFHFVMGVMADKNYHEMIMRLLPLAEDFVTVTPESERALQGTELANLIAASGVPAHFEEDWKSCLQKDFGGRTICFGSLYFIGAVKEWFEEVNSVLYEP</sequence>
<dbReference type="GO" id="GO:0046872">
    <property type="term" value="F:metal ion binding"/>
    <property type="evidence" value="ECO:0007669"/>
    <property type="project" value="UniProtKB-KW"/>
</dbReference>
<dbReference type="EC" id="6.3.2.17" evidence="3"/>
<evidence type="ECO:0000256" key="4">
    <source>
        <dbReference type="ARBA" id="ARBA00022598"/>
    </source>
</evidence>
<dbReference type="Pfam" id="PF08245">
    <property type="entry name" value="Mur_ligase_M"/>
    <property type="match status" value="1"/>
</dbReference>
<protein>
    <recommendedName>
        <fullName evidence="3">tetrahydrofolate synthase</fullName>
        <ecNumber evidence="3">6.3.2.17</ecNumber>
    </recommendedName>
    <alternativeName>
        <fullName evidence="9">Tetrahydrofolylpolyglutamate synthase</fullName>
    </alternativeName>
</protein>
<keyword evidence="5" id="KW-0479">Metal-binding</keyword>
<dbReference type="FunFam" id="3.40.1190.10:FF:000011">
    <property type="entry name" value="Folylpolyglutamate synthase/dihydrofolate synthase"/>
    <property type="match status" value="1"/>
</dbReference>
<dbReference type="InterPro" id="IPR036565">
    <property type="entry name" value="Mur-like_cat_sf"/>
</dbReference>
<dbReference type="GO" id="GO:0008841">
    <property type="term" value="F:dihydrofolate synthase activity"/>
    <property type="evidence" value="ECO:0007669"/>
    <property type="project" value="TreeGrafter"/>
</dbReference>
<dbReference type="InterPro" id="IPR004101">
    <property type="entry name" value="Mur_ligase_C"/>
</dbReference>
<comment type="cofactor">
    <cofactor evidence="1">
        <name>Mg(2+)</name>
        <dbReference type="ChEBI" id="CHEBI:18420"/>
    </cofactor>
</comment>
<evidence type="ECO:0000256" key="8">
    <source>
        <dbReference type="ARBA" id="ARBA00022842"/>
    </source>
</evidence>
<keyword evidence="4 11" id="KW-0436">Ligase</keyword>
<dbReference type="GO" id="GO:0005737">
    <property type="term" value="C:cytoplasm"/>
    <property type="evidence" value="ECO:0007669"/>
    <property type="project" value="TreeGrafter"/>
</dbReference>
<evidence type="ECO:0000259" key="12">
    <source>
        <dbReference type="Pfam" id="PF02875"/>
    </source>
</evidence>
<evidence type="ECO:0000256" key="2">
    <source>
        <dbReference type="ARBA" id="ARBA00008276"/>
    </source>
</evidence>
<evidence type="ECO:0000313" key="14">
    <source>
        <dbReference type="EMBL" id="PHU38241.1"/>
    </source>
</evidence>
<dbReference type="PANTHER" id="PTHR11136:SF0">
    <property type="entry name" value="DIHYDROFOLATE SYNTHETASE-RELATED"/>
    <property type="match status" value="1"/>
</dbReference>
<keyword evidence="8" id="KW-0460">Magnesium</keyword>
<dbReference type="Proteomes" id="UP000224563">
    <property type="component" value="Unassembled WGS sequence"/>
</dbReference>
<feature type="domain" description="Mur ligase C-terminal" evidence="12">
    <location>
        <begin position="275"/>
        <end position="378"/>
    </location>
</feature>
<dbReference type="PANTHER" id="PTHR11136">
    <property type="entry name" value="FOLYLPOLYGLUTAMATE SYNTHASE-RELATED"/>
    <property type="match status" value="1"/>
</dbReference>
<evidence type="ECO:0000259" key="13">
    <source>
        <dbReference type="Pfam" id="PF08245"/>
    </source>
</evidence>
<dbReference type="Gene3D" id="3.40.1190.10">
    <property type="entry name" value="Mur-like, catalytic domain"/>
    <property type="match status" value="1"/>
</dbReference>
<dbReference type="InterPro" id="IPR001645">
    <property type="entry name" value="Folylpolyglutamate_synth"/>
</dbReference>
<dbReference type="EMBL" id="PDYG01000013">
    <property type="protein sequence ID" value="PHU38241.1"/>
    <property type="molecule type" value="Genomic_DNA"/>
</dbReference>
<keyword evidence="15" id="KW-1185">Reference proteome</keyword>
<evidence type="ECO:0000256" key="6">
    <source>
        <dbReference type="ARBA" id="ARBA00022741"/>
    </source>
</evidence>
<evidence type="ECO:0000256" key="11">
    <source>
        <dbReference type="PIRNR" id="PIRNR001563"/>
    </source>
</evidence>
<accession>A0A2G3E4W2</accession>
<organism evidence="14 15">
    <name type="scientific">Agathobacter ruminis</name>
    <dbReference type="NCBI Taxonomy" id="1712665"/>
    <lineage>
        <taxon>Bacteria</taxon>
        <taxon>Bacillati</taxon>
        <taxon>Bacillota</taxon>
        <taxon>Clostridia</taxon>
        <taxon>Lachnospirales</taxon>
        <taxon>Lachnospiraceae</taxon>
        <taxon>Agathobacter</taxon>
    </lineage>
</organism>
<dbReference type="InterPro" id="IPR013221">
    <property type="entry name" value="Mur_ligase_cen"/>
</dbReference>
<evidence type="ECO:0000256" key="1">
    <source>
        <dbReference type="ARBA" id="ARBA00001946"/>
    </source>
</evidence>
<dbReference type="NCBIfam" id="TIGR01499">
    <property type="entry name" value="folC"/>
    <property type="match status" value="1"/>
</dbReference>
<dbReference type="GO" id="GO:0004326">
    <property type="term" value="F:tetrahydrofolylpolyglutamate synthase activity"/>
    <property type="evidence" value="ECO:0007669"/>
    <property type="project" value="UniProtKB-EC"/>
</dbReference>
<dbReference type="AlphaFoldDB" id="A0A2G3E4W2"/>
<feature type="domain" description="Mur ligase central" evidence="13">
    <location>
        <begin position="47"/>
        <end position="226"/>
    </location>
</feature>
<proteinExistence type="inferred from homology"/>
<dbReference type="SUPFAM" id="SSF53244">
    <property type="entry name" value="MurD-like peptide ligases, peptide-binding domain"/>
    <property type="match status" value="1"/>
</dbReference>
<dbReference type="InterPro" id="IPR036615">
    <property type="entry name" value="Mur_ligase_C_dom_sf"/>
</dbReference>
<comment type="caution">
    <text evidence="14">The sequence shown here is derived from an EMBL/GenBank/DDBJ whole genome shotgun (WGS) entry which is preliminary data.</text>
</comment>
<evidence type="ECO:0000256" key="10">
    <source>
        <dbReference type="ARBA" id="ARBA00047493"/>
    </source>
</evidence>
<keyword evidence="7 11" id="KW-0067">ATP-binding</keyword>
<dbReference type="Gene3D" id="3.90.190.20">
    <property type="entry name" value="Mur ligase, C-terminal domain"/>
    <property type="match status" value="1"/>
</dbReference>
<dbReference type="GO" id="GO:0005524">
    <property type="term" value="F:ATP binding"/>
    <property type="evidence" value="ECO:0007669"/>
    <property type="project" value="UniProtKB-KW"/>
</dbReference>
<comment type="catalytic activity">
    <reaction evidence="10">
        <text>(6S)-5,6,7,8-tetrahydrofolyl-(gamma-L-Glu)(n) + L-glutamate + ATP = (6S)-5,6,7,8-tetrahydrofolyl-(gamma-L-Glu)(n+1) + ADP + phosphate + H(+)</text>
        <dbReference type="Rhea" id="RHEA:10580"/>
        <dbReference type="Rhea" id="RHEA-COMP:14738"/>
        <dbReference type="Rhea" id="RHEA-COMP:14740"/>
        <dbReference type="ChEBI" id="CHEBI:15378"/>
        <dbReference type="ChEBI" id="CHEBI:29985"/>
        <dbReference type="ChEBI" id="CHEBI:30616"/>
        <dbReference type="ChEBI" id="CHEBI:43474"/>
        <dbReference type="ChEBI" id="CHEBI:141005"/>
        <dbReference type="ChEBI" id="CHEBI:456216"/>
        <dbReference type="EC" id="6.3.2.17"/>
    </reaction>
</comment>
<evidence type="ECO:0000256" key="3">
    <source>
        <dbReference type="ARBA" id="ARBA00013025"/>
    </source>
</evidence>